<keyword evidence="7" id="KW-0067">ATP-binding</keyword>
<evidence type="ECO:0000256" key="4">
    <source>
        <dbReference type="ARBA" id="ARBA00022723"/>
    </source>
</evidence>
<dbReference type="Pfam" id="PF19279">
    <property type="entry name" value="YegS_C"/>
    <property type="match status" value="1"/>
</dbReference>
<protein>
    <submittedName>
        <fullName evidence="13">Diacylglycerol kinase (ATP)</fullName>
        <ecNumber evidence="13">2.7.1.107</ecNumber>
    </submittedName>
</protein>
<sequence length="285" mass="31128">MNRVCIIFNPAARGEKSRRLLDRLRRTVGDSVIRVTKFPGDAEAQTERALEQGYRVVVAAGGDGTVNEVVNGLNGTAATLGILPLGTINVFGMELGIPVQLESAWEVILRGKTRRVDLPRVGEQRFVQLAGVGLDAEILARTHWWTRKTFGPISYLLSAVGLLGRSAPLLDVTLDGKETHQGRFLLVGNGRFYGGRFAVFPDARLDDGLLDGCLFSELNAVAVARYVQGVLSRRHTRFSDVLYFQAKTLSVQSTRPVPLEVDGELYGHTPCTFSLAPAELEVIVP</sequence>
<dbReference type="RefSeq" id="WP_142660206.1">
    <property type="nucleotide sequence ID" value="NZ_CABFVA020000073.1"/>
</dbReference>
<dbReference type="PANTHER" id="PTHR12358">
    <property type="entry name" value="SPHINGOSINE KINASE"/>
    <property type="match status" value="1"/>
</dbReference>
<evidence type="ECO:0000256" key="6">
    <source>
        <dbReference type="ARBA" id="ARBA00022777"/>
    </source>
</evidence>
<dbReference type="InterPro" id="IPR005218">
    <property type="entry name" value="Diacylglycerol/lipid_kinase"/>
</dbReference>
<keyword evidence="6 13" id="KW-0418">Kinase</keyword>
<dbReference type="InterPro" id="IPR017438">
    <property type="entry name" value="ATP-NAD_kinase_N"/>
</dbReference>
<keyword evidence="3 13" id="KW-0808">Transferase</keyword>
<feature type="domain" description="DAGKc" evidence="12">
    <location>
        <begin position="1"/>
        <end position="124"/>
    </location>
</feature>
<gene>
    <name evidence="13" type="primary">dagK</name>
    <name evidence="13" type="ORF">MAMT_01355</name>
</gene>
<evidence type="ECO:0000313" key="14">
    <source>
        <dbReference type="Proteomes" id="UP000334923"/>
    </source>
</evidence>
<proteinExistence type="predicted"/>
<dbReference type="EC" id="2.7.1.107" evidence="13"/>
<evidence type="ECO:0000256" key="10">
    <source>
        <dbReference type="ARBA" id="ARBA00023209"/>
    </source>
</evidence>
<evidence type="ECO:0000256" key="7">
    <source>
        <dbReference type="ARBA" id="ARBA00022840"/>
    </source>
</evidence>
<evidence type="ECO:0000313" key="13">
    <source>
        <dbReference type="EMBL" id="VVM06694.1"/>
    </source>
</evidence>
<keyword evidence="5" id="KW-0547">Nucleotide-binding</keyword>
<keyword evidence="4" id="KW-0479">Metal-binding</keyword>
<keyword evidence="11" id="KW-1208">Phospholipid metabolism</keyword>
<evidence type="ECO:0000256" key="1">
    <source>
        <dbReference type="ARBA" id="ARBA00001946"/>
    </source>
</evidence>
<dbReference type="Pfam" id="PF00781">
    <property type="entry name" value="DAGK_cat"/>
    <property type="match status" value="1"/>
</dbReference>
<evidence type="ECO:0000256" key="2">
    <source>
        <dbReference type="ARBA" id="ARBA00022516"/>
    </source>
</evidence>
<accession>A0A5E6MMP8</accession>
<keyword evidence="8" id="KW-0460">Magnesium</keyword>
<dbReference type="Gene3D" id="3.40.50.10330">
    <property type="entry name" value="Probable inorganic polyphosphate/atp-NAD kinase, domain 1"/>
    <property type="match status" value="1"/>
</dbReference>
<keyword evidence="9" id="KW-0443">Lipid metabolism</keyword>
<dbReference type="GO" id="GO:0004143">
    <property type="term" value="F:ATP-dependent diacylglycerol kinase activity"/>
    <property type="evidence" value="ECO:0007669"/>
    <property type="project" value="UniProtKB-EC"/>
</dbReference>
<evidence type="ECO:0000256" key="9">
    <source>
        <dbReference type="ARBA" id="ARBA00023098"/>
    </source>
</evidence>
<keyword evidence="10" id="KW-0594">Phospholipid biosynthesis</keyword>
<dbReference type="GO" id="GO:0005524">
    <property type="term" value="F:ATP binding"/>
    <property type="evidence" value="ECO:0007669"/>
    <property type="project" value="UniProtKB-KW"/>
</dbReference>
<evidence type="ECO:0000259" key="12">
    <source>
        <dbReference type="PROSITE" id="PS50146"/>
    </source>
</evidence>
<dbReference type="GO" id="GO:0046872">
    <property type="term" value="F:metal ion binding"/>
    <property type="evidence" value="ECO:0007669"/>
    <property type="project" value="UniProtKB-KW"/>
</dbReference>
<dbReference type="PROSITE" id="PS50146">
    <property type="entry name" value="DAGK"/>
    <property type="match status" value="1"/>
</dbReference>
<comment type="cofactor">
    <cofactor evidence="1">
        <name>Mg(2+)</name>
        <dbReference type="ChEBI" id="CHEBI:18420"/>
    </cofactor>
</comment>
<evidence type="ECO:0000256" key="8">
    <source>
        <dbReference type="ARBA" id="ARBA00022842"/>
    </source>
</evidence>
<keyword evidence="14" id="KW-1185">Reference proteome</keyword>
<dbReference type="GO" id="GO:0005886">
    <property type="term" value="C:plasma membrane"/>
    <property type="evidence" value="ECO:0007669"/>
    <property type="project" value="TreeGrafter"/>
</dbReference>
<dbReference type="InterPro" id="IPR050187">
    <property type="entry name" value="Lipid_Phosphate_FormReg"/>
</dbReference>
<evidence type="ECO:0000256" key="11">
    <source>
        <dbReference type="ARBA" id="ARBA00023264"/>
    </source>
</evidence>
<dbReference type="SUPFAM" id="SSF111331">
    <property type="entry name" value="NAD kinase/diacylglycerol kinase-like"/>
    <property type="match status" value="1"/>
</dbReference>
<dbReference type="PANTHER" id="PTHR12358:SF106">
    <property type="entry name" value="LIPID KINASE YEGS"/>
    <property type="match status" value="1"/>
</dbReference>
<dbReference type="NCBIfam" id="TIGR00147">
    <property type="entry name" value="YegS/Rv2252/BmrU family lipid kinase"/>
    <property type="match status" value="1"/>
</dbReference>
<keyword evidence="2" id="KW-0444">Lipid biosynthesis</keyword>
<dbReference type="GO" id="GO:0008654">
    <property type="term" value="P:phospholipid biosynthetic process"/>
    <property type="evidence" value="ECO:0007669"/>
    <property type="project" value="UniProtKB-KW"/>
</dbReference>
<dbReference type="Proteomes" id="UP000334923">
    <property type="component" value="Unassembled WGS sequence"/>
</dbReference>
<evidence type="ECO:0000256" key="5">
    <source>
        <dbReference type="ARBA" id="ARBA00022741"/>
    </source>
</evidence>
<dbReference type="InterPro" id="IPR016064">
    <property type="entry name" value="NAD/diacylglycerol_kinase_sf"/>
</dbReference>
<dbReference type="OrthoDB" id="9786026at2"/>
<organism evidence="13 14">
    <name type="scientific">Methylacidimicrobium tartarophylax</name>
    <dbReference type="NCBI Taxonomy" id="1041768"/>
    <lineage>
        <taxon>Bacteria</taxon>
        <taxon>Pseudomonadati</taxon>
        <taxon>Verrucomicrobiota</taxon>
        <taxon>Methylacidimicrobium</taxon>
    </lineage>
</organism>
<reference evidence="13 14" key="1">
    <citation type="submission" date="2019-09" db="EMBL/GenBank/DDBJ databases">
        <authorList>
            <person name="Cremers G."/>
        </authorList>
    </citation>
    <scope>NUCLEOTIDE SEQUENCE [LARGE SCALE GENOMIC DNA]</scope>
    <source>
        <strain evidence="13">4A</strain>
    </source>
</reference>
<dbReference type="SMART" id="SM00046">
    <property type="entry name" value="DAGKc"/>
    <property type="match status" value="1"/>
</dbReference>
<dbReference type="EMBL" id="CABFVA020000073">
    <property type="protein sequence ID" value="VVM06694.1"/>
    <property type="molecule type" value="Genomic_DNA"/>
</dbReference>
<dbReference type="InterPro" id="IPR001206">
    <property type="entry name" value="Diacylglycerol_kinase_cat_dom"/>
</dbReference>
<evidence type="ECO:0000256" key="3">
    <source>
        <dbReference type="ARBA" id="ARBA00022679"/>
    </source>
</evidence>
<dbReference type="InterPro" id="IPR045540">
    <property type="entry name" value="YegS/DAGK_C"/>
</dbReference>
<name>A0A5E6MMP8_9BACT</name>
<dbReference type="AlphaFoldDB" id="A0A5E6MMP8"/>
<dbReference type="Gene3D" id="2.60.200.40">
    <property type="match status" value="1"/>
</dbReference>